<dbReference type="EMBL" id="PKKO01000006">
    <property type="protein sequence ID" value="PKY71559.1"/>
    <property type="molecule type" value="Genomic_DNA"/>
</dbReference>
<proteinExistence type="predicted"/>
<dbReference type="STRING" id="33007.HMPREF3198_01843"/>
<feature type="transmembrane region" description="Helical" evidence="1">
    <location>
        <begin position="263"/>
        <end position="283"/>
    </location>
</feature>
<dbReference type="NCBIfam" id="TIGR03769">
    <property type="entry name" value="P_ac_wall_RPT"/>
    <property type="match status" value="1"/>
</dbReference>
<dbReference type="AlphaFoldDB" id="A0A2I1IKA0"/>
<organism evidence="3 4">
    <name type="scientific">Winkia neuii</name>
    <dbReference type="NCBI Taxonomy" id="33007"/>
    <lineage>
        <taxon>Bacteria</taxon>
        <taxon>Bacillati</taxon>
        <taxon>Actinomycetota</taxon>
        <taxon>Actinomycetes</taxon>
        <taxon>Actinomycetales</taxon>
        <taxon>Actinomycetaceae</taxon>
        <taxon>Winkia</taxon>
    </lineage>
</organism>
<evidence type="ECO:0000313" key="4">
    <source>
        <dbReference type="Proteomes" id="UP000235122"/>
    </source>
</evidence>
<reference evidence="3 4" key="1">
    <citation type="submission" date="2017-12" db="EMBL/GenBank/DDBJ databases">
        <title>Phylogenetic diversity of female urinary microbiome.</title>
        <authorList>
            <person name="Thomas-White K."/>
            <person name="Wolfe A.J."/>
        </authorList>
    </citation>
    <scope>NUCLEOTIDE SEQUENCE [LARGE SCALE GENOMIC DNA]</scope>
    <source>
        <strain evidence="3 4">UMB0402</strain>
    </source>
</reference>
<accession>A0A2I1IKA0</accession>
<feature type="signal peptide" evidence="2">
    <location>
        <begin position="1"/>
        <end position="24"/>
    </location>
</feature>
<evidence type="ECO:0000313" key="3">
    <source>
        <dbReference type="EMBL" id="PKY71559.1"/>
    </source>
</evidence>
<dbReference type="NCBIfam" id="NF038134">
    <property type="entry name" value="choice_anch_M"/>
    <property type="match status" value="1"/>
</dbReference>
<protein>
    <submittedName>
        <fullName evidence="3">Peptidase</fullName>
    </submittedName>
</protein>
<comment type="caution">
    <text evidence="3">The sequence shown here is derived from an EMBL/GenBank/DDBJ whole genome shotgun (WGS) entry which is preliminary data.</text>
</comment>
<keyword evidence="2" id="KW-0732">Signal</keyword>
<dbReference type="InterPro" id="IPR022435">
    <property type="entry name" value="Surface-anchored_actinobac"/>
</dbReference>
<gene>
    <name evidence="3" type="ORF">CYJ19_10080</name>
</gene>
<keyword evidence="1" id="KW-0472">Membrane</keyword>
<name>A0A2I1IKA0_9ACTO</name>
<evidence type="ECO:0000256" key="1">
    <source>
        <dbReference type="SAM" id="Phobius"/>
    </source>
</evidence>
<keyword evidence="4" id="KW-1185">Reference proteome</keyword>
<keyword evidence="1" id="KW-1133">Transmembrane helix</keyword>
<dbReference type="Proteomes" id="UP000235122">
    <property type="component" value="Unassembled WGS sequence"/>
</dbReference>
<feature type="chain" id="PRO_5015004678" evidence="2">
    <location>
        <begin position="25"/>
        <end position="296"/>
    </location>
</feature>
<evidence type="ECO:0000256" key="2">
    <source>
        <dbReference type="SAM" id="SignalP"/>
    </source>
</evidence>
<keyword evidence="1" id="KW-0812">Transmembrane</keyword>
<sequence>MKRKLLLIFTALALSVANLPLAQADELDQIISEDEQVAPLGENKVFAAGHADMGVRVQGGSAQIMVRDDSQDVPVWRHPQDVTFALSDKALQNLPAGTEYDFTGASAGQRVWVIPQAQIAGVPWLGWSSGDPALAKEAARGVTIEYCGHKGPGQFSVFEQDGGFSKPRLLWSSQKNKAQPIFTEIGSHAHANWVFTKPGVHLVAIRMRVEGPKPKTYETFLRFAVQTDPLAAAGQRWTGKMLDSSTSKEPARPVASRTKSFPYGYAVLGCGVVVVVVGVFLYVRASRKERQRAEER</sequence>
<dbReference type="RefSeq" id="WP_024331567.1">
    <property type="nucleotide sequence ID" value="NZ_JASOXK010000004.1"/>
</dbReference>
<dbReference type="GeneID" id="35867199"/>